<organism evidence="5">
    <name type="scientific">mine drainage metagenome</name>
    <dbReference type="NCBI Taxonomy" id="410659"/>
    <lineage>
        <taxon>unclassified sequences</taxon>
        <taxon>metagenomes</taxon>
        <taxon>ecological metagenomes</taxon>
    </lineage>
</organism>
<dbReference type="GO" id="GO:0003700">
    <property type="term" value="F:DNA-binding transcription factor activity"/>
    <property type="evidence" value="ECO:0007669"/>
    <property type="project" value="InterPro"/>
</dbReference>
<keyword evidence="3" id="KW-0804">Transcription</keyword>
<evidence type="ECO:0000256" key="1">
    <source>
        <dbReference type="ARBA" id="ARBA00023015"/>
    </source>
</evidence>
<evidence type="ECO:0000313" key="5">
    <source>
        <dbReference type="EMBL" id="CBH74395.1"/>
    </source>
</evidence>
<dbReference type="EMBL" id="CABL01000001">
    <property type="protein sequence ID" value="CBH74395.1"/>
    <property type="molecule type" value="Genomic_DNA"/>
</dbReference>
<comment type="caution">
    <text evidence="5">The sequence shown here is derived from an EMBL/GenBank/DDBJ whole genome shotgun (WGS) entry which is preliminary data.</text>
</comment>
<gene>
    <name evidence="5" type="ORF">CARN1_2282</name>
</gene>
<dbReference type="GO" id="GO:0003677">
    <property type="term" value="F:DNA binding"/>
    <property type="evidence" value="ECO:0007669"/>
    <property type="project" value="UniProtKB-KW"/>
</dbReference>
<dbReference type="PROSITE" id="PS50949">
    <property type="entry name" value="HTH_GNTR"/>
    <property type="match status" value="1"/>
</dbReference>
<dbReference type="Pfam" id="PF00392">
    <property type="entry name" value="GntR"/>
    <property type="match status" value="1"/>
</dbReference>
<keyword evidence="2" id="KW-0238">DNA-binding</keyword>
<accession>E6PD60</accession>
<dbReference type="PANTHER" id="PTHR38445:SF7">
    <property type="entry name" value="GNTR-FAMILY TRANSCRIPTIONAL REGULATOR"/>
    <property type="match status" value="1"/>
</dbReference>
<keyword evidence="1" id="KW-0805">Transcription regulation</keyword>
<evidence type="ECO:0000259" key="4">
    <source>
        <dbReference type="PROSITE" id="PS50949"/>
    </source>
</evidence>
<dbReference type="InterPro" id="IPR036390">
    <property type="entry name" value="WH_DNA-bd_sf"/>
</dbReference>
<dbReference type="CDD" id="cd07377">
    <property type="entry name" value="WHTH_GntR"/>
    <property type="match status" value="1"/>
</dbReference>
<dbReference type="SUPFAM" id="SSF46785">
    <property type="entry name" value="Winged helix' DNA-binding domain"/>
    <property type="match status" value="1"/>
</dbReference>
<reference evidence="5" key="1">
    <citation type="submission" date="2009-10" db="EMBL/GenBank/DDBJ databases">
        <title>Diversity of trophic interactions inside an arsenic-rich microbial ecosystem.</title>
        <authorList>
            <person name="Bertin P.N."/>
            <person name="Heinrich-Salmeron A."/>
            <person name="Pelletier E."/>
            <person name="Goulhen-Chollet F."/>
            <person name="Arsene-Ploetze F."/>
            <person name="Gallien S."/>
            <person name="Calteau A."/>
            <person name="Vallenet D."/>
            <person name="Casiot C."/>
            <person name="Chane-Woon-Ming B."/>
            <person name="Giloteaux L."/>
            <person name="Barakat M."/>
            <person name="Bonnefoy V."/>
            <person name="Bruneel O."/>
            <person name="Chandler M."/>
            <person name="Cleiss J."/>
            <person name="Duran R."/>
            <person name="Elbaz-Poulichet F."/>
            <person name="Fonknechten N."/>
            <person name="Lauga B."/>
            <person name="Mornico D."/>
            <person name="Ortet P."/>
            <person name="Schaeffer C."/>
            <person name="Siguier P."/>
            <person name="Alexander Thil Smith A."/>
            <person name="Van Dorsselaer A."/>
            <person name="Weissenbach J."/>
            <person name="Medigue C."/>
            <person name="Le Paslier D."/>
        </authorList>
    </citation>
    <scope>NUCLEOTIDE SEQUENCE</scope>
</reference>
<feature type="domain" description="HTH gntR-type" evidence="4">
    <location>
        <begin position="13"/>
        <end position="81"/>
    </location>
</feature>
<dbReference type="InterPro" id="IPR000524">
    <property type="entry name" value="Tscrpt_reg_HTH_GntR"/>
</dbReference>
<name>E6PD60_9ZZZZ</name>
<dbReference type="InterPro" id="IPR036388">
    <property type="entry name" value="WH-like_DNA-bd_sf"/>
</dbReference>
<proteinExistence type="predicted"/>
<dbReference type="PANTHER" id="PTHR38445">
    <property type="entry name" value="HTH-TYPE TRANSCRIPTIONAL REPRESSOR YTRA"/>
    <property type="match status" value="1"/>
</dbReference>
<dbReference type="AlphaFoldDB" id="E6PD60"/>
<evidence type="ECO:0000256" key="2">
    <source>
        <dbReference type="ARBA" id="ARBA00023125"/>
    </source>
</evidence>
<protein>
    <submittedName>
        <fullName evidence="5">Putative Uncharacterized HTH-type transcriptional regulator yhcF</fullName>
    </submittedName>
</protein>
<dbReference type="Gene3D" id="1.10.10.10">
    <property type="entry name" value="Winged helix-like DNA-binding domain superfamily/Winged helix DNA-binding domain"/>
    <property type="match status" value="1"/>
</dbReference>
<dbReference type="SMART" id="SM00345">
    <property type="entry name" value="HTH_GNTR"/>
    <property type="match status" value="1"/>
</dbReference>
<sequence>MPVIFTVDPRSGIPIYLQIIEQVKRSVALGLLAPGEQLPTVKQLALDLTVNPNTVARAYRDLEHDAVIETASGRGSFVRANGSADAASVAAGRDVARSEIDGAVRAAKSLGLERSAVTELFETSLDRWLPEES</sequence>
<evidence type="ECO:0000256" key="3">
    <source>
        <dbReference type="ARBA" id="ARBA00023163"/>
    </source>
</evidence>